<evidence type="ECO:0000313" key="1">
    <source>
        <dbReference type="EMBL" id="TDG00142.1"/>
    </source>
</evidence>
<comment type="caution">
    <text evidence="1">The sequence shown here is derived from an EMBL/GenBank/DDBJ whole genome shotgun (WGS) entry which is preliminary data.</text>
</comment>
<proteinExistence type="predicted"/>
<gene>
    <name evidence="1" type="ORF">E1757_00375</name>
</gene>
<sequence length="89" mass="10099">MPIKFKLQSTLDELNISRNKLSVEGKIRLATLYEMAHDQSKAIKLDTLDSIIATINRIAKSEGKRIINVSDIIEYVPDESENKEKPTNL</sequence>
<dbReference type="Proteomes" id="UP000295636">
    <property type="component" value="Unassembled WGS sequence"/>
</dbReference>
<keyword evidence="2" id="KW-1185">Reference proteome</keyword>
<evidence type="ECO:0000313" key="2">
    <source>
        <dbReference type="Proteomes" id="UP000295636"/>
    </source>
</evidence>
<accession>A0A4R5KVW4</accession>
<dbReference type="EMBL" id="SMRT01000001">
    <property type="protein sequence ID" value="TDG00142.1"/>
    <property type="molecule type" value="Genomic_DNA"/>
</dbReference>
<dbReference type="RefSeq" id="WP_133224833.1">
    <property type="nucleotide sequence ID" value="NZ_SMRT01000001.1"/>
</dbReference>
<reference evidence="1 2" key="1">
    <citation type="submission" date="2019-03" db="EMBL/GenBank/DDBJ databases">
        <title>This is whole genome sequence of Paenibacillus sp MS74 strain.</title>
        <authorList>
            <person name="Trinh H.N."/>
        </authorList>
    </citation>
    <scope>NUCLEOTIDE SEQUENCE [LARGE SCALE GENOMIC DNA]</scope>
    <source>
        <strain evidence="1 2">MS74</strain>
    </source>
</reference>
<organism evidence="1 2">
    <name type="scientific">Paenibacillus piri</name>
    <dbReference type="NCBI Taxonomy" id="2547395"/>
    <lineage>
        <taxon>Bacteria</taxon>
        <taxon>Bacillati</taxon>
        <taxon>Bacillota</taxon>
        <taxon>Bacilli</taxon>
        <taxon>Bacillales</taxon>
        <taxon>Paenibacillaceae</taxon>
        <taxon>Paenibacillus</taxon>
    </lineage>
</organism>
<dbReference type="AlphaFoldDB" id="A0A4R5KVW4"/>
<protein>
    <submittedName>
        <fullName evidence="1">XRE family transcriptional regulator</fullName>
    </submittedName>
</protein>
<dbReference type="OrthoDB" id="9805309at2"/>
<name>A0A4R5KVW4_9BACL</name>